<feature type="region of interest" description="Disordered" evidence="1">
    <location>
        <begin position="59"/>
        <end position="127"/>
    </location>
</feature>
<evidence type="ECO:0000313" key="5">
    <source>
        <dbReference type="WBParaSite" id="EVEC_0000732701-mRNA-1"/>
    </source>
</evidence>
<reference evidence="5" key="1">
    <citation type="submission" date="2017-02" db="UniProtKB">
        <authorList>
            <consortium name="WormBaseParasite"/>
        </authorList>
    </citation>
    <scope>IDENTIFICATION</scope>
</reference>
<proteinExistence type="predicted"/>
<evidence type="ECO:0000259" key="2">
    <source>
        <dbReference type="Pfam" id="PF17906"/>
    </source>
</evidence>
<evidence type="ECO:0000313" key="3">
    <source>
        <dbReference type="EMBL" id="VDD92097.1"/>
    </source>
</evidence>
<organism evidence="5">
    <name type="scientific">Enterobius vermicularis</name>
    <name type="common">Human pinworm</name>
    <dbReference type="NCBI Taxonomy" id="51028"/>
    <lineage>
        <taxon>Eukaryota</taxon>
        <taxon>Metazoa</taxon>
        <taxon>Ecdysozoa</taxon>
        <taxon>Nematoda</taxon>
        <taxon>Chromadorea</taxon>
        <taxon>Rhabditida</taxon>
        <taxon>Spirurina</taxon>
        <taxon>Oxyuridomorpha</taxon>
        <taxon>Oxyuroidea</taxon>
        <taxon>Oxyuridae</taxon>
        <taxon>Enterobius</taxon>
    </lineage>
</organism>
<name>A0A0N4VA45_ENTVE</name>
<keyword evidence="4" id="KW-1185">Reference proteome</keyword>
<dbReference type="Gene3D" id="1.10.10.1450">
    <property type="match status" value="1"/>
</dbReference>
<reference evidence="3 4" key="2">
    <citation type="submission" date="2018-10" db="EMBL/GenBank/DDBJ databases">
        <authorList>
            <consortium name="Pathogen Informatics"/>
        </authorList>
    </citation>
    <scope>NUCLEOTIDE SEQUENCE [LARGE SCALE GENOMIC DNA]</scope>
</reference>
<evidence type="ECO:0000256" key="1">
    <source>
        <dbReference type="SAM" id="MobiDB-lite"/>
    </source>
</evidence>
<protein>
    <submittedName>
        <fullName evidence="5">HTH_48 domain-containing protein</fullName>
    </submittedName>
</protein>
<dbReference type="InterPro" id="IPR041426">
    <property type="entry name" value="Mos1_HTH"/>
</dbReference>
<dbReference type="EMBL" id="UXUI01008670">
    <property type="protein sequence ID" value="VDD92097.1"/>
    <property type="molecule type" value="Genomic_DNA"/>
</dbReference>
<feature type="domain" description="Mos1 transposase HTH" evidence="2">
    <location>
        <begin position="6"/>
        <end position="55"/>
    </location>
</feature>
<sequence>MSEISKRDLHQIMIYEFKLGHTVAVAHSNITKIYGSDSVSKNSLACSFQRFRQGDFDDERVSTRHRKQILTNDKGTKNAAKTELSLPAESVKKSNQQKKKTTSRQSGSSGETEASKKCSPRGAMMVC</sequence>
<dbReference type="OrthoDB" id="7552475at2759"/>
<dbReference type="AlphaFoldDB" id="A0A0N4VA45"/>
<gene>
    <name evidence="3" type="ORF">EVEC_LOCUS6848</name>
</gene>
<accession>A0A0N4VA45</accession>
<evidence type="ECO:0000313" key="4">
    <source>
        <dbReference type="Proteomes" id="UP000274131"/>
    </source>
</evidence>
<dbReference type="Proteomes" id="UP000274131">
    <property type="component" value="Unassembled WGS sequence"/>
</dbReference>
<dbReference type="Pfam" id="PF17906">
    <property type="entry name" value="HTH_48"/>
    <property type="match status" value="1"/>
</dbReference>
<dbReference type="WBParaSite" id="EVEC_0000732701-mRNA-1">
    <property type="protein sequence ID" value="EVEC_0000732701-mRNA-1"/>
    <property type="gene ID" value="EVEC_0000732701"/>
</dbReference>